<evidence type="ECO:0000256" key="1">
    <source>
        <dbReference type="ARBA" id="ARBA00004752"/>
    </source>
</evidence>
<name>A0A6N7WSV5_9ACTN</name>
<feature type="signal peptide" evidence="8">
    <location>
        <begin position="1"/>
        <end position="37"/>
    </location>
</feature>
<dbReference type="AlphaFoldDB" id="A0A6N7WSV5"/>
<evidence type="ECO:0000256" key="8">
    <source>
        <dbReference type="SAM" id="SignalP"/>
    </source>
</evidence>
<evidence type="ECO:0000256" key="4">
    <source>
        <dbReference type="ARBA" id="ARBA00022984"/>
    </source>
</evidence>
<organism evidence="10 11">
    <name type="scientific">Parafannyhessea umbonata</name>
    <dbReference type="NCBI Taxonomy" id="604330"/>
    <lineage>
        <taxon>Bacteria</taxon>
        <taxon>Bacillati</taxon>
        <taxon>Actinomycetota</taxon>
        <taxon>Coriobacteriia</taxon>
        <taxon>Coriobacteriales</taxon>
        <taxon>Atopobiaceae</taxon>
        <taxon>Parafannyhessea</taxon>
    </lineage>
</organism>
<dbReference type="SMART" id="SM00458">
    <property type="entry name" value="RICIN"/>
    <property type="match status" value="4"/>
</dbReference>
<dbReference type="GO" id="GO:0071555">
    <property type="term" value="P:cell wall organization"/>
    <property type="evidence" value="ECO:0007669"/>
    <property type="project" value="UniProtKB-UniRule"/>
</dbReference>
<dbReference type="PROSITE" id="PS51257">
    <property type="entry name" value="PROKAR_LIPOPROTEIN"/>
    <property type="match status" value="1"/>
</dbReference>
<dbReference type="Proteomes" id="UP000434342">
    <property type="component" value="Unassembled WGS sequence"/>
</dbReference>
<protein>
    <submittedName>
        <fullName evidence="10">L,D-transpeptidase family protein</fullName>
    </submittedName>
</protein>
<keyword evidence="3 6" id="KW-0133">Cell shape</keyword>
<feature type="domain" description="L,D-TPase catalytic" evidence="9">
    <location>
        <begin position="779"/>
        <end position="912"/>
    </location>
</feature>
<reference evidence="10 11" key="1">
    <citation type="submission" date="2019-08" db="EMBL/GenBank/DDBJ databases">
        <title>In-depth cultivation of the pig gut microbiome towards novel bacterial diversity and tailored functional studies.</title>
        <authorList>
            <person name="Wylensek D."/>
            <person name="Hitch T.C.A."/>
            <person name="Clavel T."/>
        </authorList>
    </citation>
    <scope>NUCLEOTIDE SEQUENCE [LARGE SCALE GENOMIC DNA]</scope>
    <source>
        <strain evidence="10 11">WB01_CNA04</strain>
    </source>
</reference>
<feature type="region of interest" description="Disordered" evidence="7">
    <location>
        <begin position="47"/>
        <end position="143"/>
    </location>
</feature>
<comment type="caution">
    <text evidence="10">The sequence shown here is derived from an EMBL/GenBank/DDBJ whole genome shotgun (WGS) entry which is preliminary data.</text>
</comment>
<dbReference type="SUPFAM" id="SSF141523">
    <property type="entry name" value="L,D-transpeptidase catalytic domain-like"/>
    <property type="match status" value="1"/>
</dbReference>
<gene>
    <name evidence="10" type="ORF">FYJ69_02475</name>
</gene>
<evidence type="ECO:0000313" key="10">
    <source>
        <dbReference type="EMBL" id="MST59780.1"/>
    </source>
</evidence>
<dbReference type="CDD" id="cd00161">
    <property type="entry name" value="beta-trefoil_Ricin-like"/>
    <property type="match status" value="4"/>
</dbReference>
<evidence type="ECO:0000256" key="6">
    <source>
        <dbReference type="PROSITE-ProRule" id="PRU01373"/>
    </source>
</evidence>
<dbReference type="UniPathway" id="UPA00219"/>
<evidence type="ECO:0000256" key="2">
    <source>
        <dbReference type="ARBA" id="ARBA00022679"/>
    </source>
</evidence>
<dbReference type="PROSITE" id="PS52029">
    <property type="entry name" value="LD_TPASE"/>
    <property type="match status" value="1"/>
</dbReference>
<dbReference type="GO" id="GO:0008360">
    <property type="term" value="P:regulation of cell shape"/>
    <property type="evidence" value="ECO:0007669"/>
    <property type="project" value="UniProtKB-UniRule"/>
</dbReference>
<dbReference type="Gene3D" id="2.80.10.50">
    <property type="match status" value="9"/>
</dbReference>
<comment type="pathway">
    <text evidence="1 6">Cell wall biogenesis; peptidoglycan biosynthesis.</text>
</comment>
<evidence type="ECO:0000256" key="5">
    <source>
        <dbReference type="ARBA" id="ARBA00023316"/>
    </source>
</evidence>
<dbReference type="InterPro" id="IPR035992">
    <property type="entry name" value="Ricin_B-like_lectins"/>
</dbReference>
<proteinExistence type="predicted"/>
<feature type="active site" description="Proton donor/acceptor" evidence="6">
    <location>
        <position position="856"/>
    </location>
</feature>
<keyword evidence="4 6" id="KW-0573">Peptidoglycan synthesis</keyword>
<keyword evidence="5 6" id="KW-0961">Cell wall biogenesis/degradation</keyword>
<dbReference type="GO" id="GO:0016740">
    <property type="term" value="F:transferase activity"/>
    <property type="evidence" value="ECO:0007669"/>
    <property type="project" value="UniProtKB-KW"/>
</dbReference>
<dbReference type="Pfam" id="PF14200">
    <property type="entry name" value="RicinB_lectin_2"/>
    <property type="match status" value="5"/>
</dbReference>
<dbReference type="EMBL" id="VUND01000001">
    <property type="protein sequence ID" value="MST59780.1"/>
    <property type="molecule type" value="Genomic_DNA"/>
</dbReference>
<accession>A0A6N7WSV5</accession>
<dbReference type="InterPro" id="IPR005490">
    <property type="entry name" value="LD_TPept_cat_dom"/>
</dbReference>
<sequence length="913" mass="97676">MGGFMKRFTYSPKVALVAMISAGACTMAVLLPQTALAQDPASAEVEASSQQAITSENNSNGPALEMTASNSVQNASRESNDSGNVSAPLSETASTEPEEVTIGDSNNGIEGQPAEKDAETTPAGQSPVKQDAVATEDKVKEDGRTVADGTYVIESGTSDPQVLDAAANGNAPGTNVQTYTFNGSGAQKWDVTYDEANKGYYVAKHGTDLVLEVRGGVAANCANVQLGKKSVGLAAQLWDIVQNGIAYTFVSHLDDKYVLDLYAAGRSNGTNAEIYQSNGTGAQQFYLLPTNPNVKSNVVLEDGAYSIKASVGSNKSVDISGGSWNAGANAQTWDSNGTGAQRFYFHRDSDGYYVISVVGTGKVLDVSSAQFMPGGNIQQWNYNGTDAQRWAICKNDDDTFTFVNKANGLAMDIAGAYAGNGGNLNTYRQNGTKAQRFSIQQTNAYSDGIYSIRNFNSLTKKTVDIQNGSNQSGAKAQLYDINDTLAQRFEVVNNDDGTISIRTAASGGWLTRGADGLVIQSGSSKSRHDGNIDDSMKWALGWNGSFFSLVNVGAANTAGKQIVMDIYAGSAANGAQVQTYESNGTDAQHFLFSAAQLIRNGAYKISSALGLTLDVAGGSGNSGANVQGYASNNSAAQKFYVSYLNGGYIIMNVASGKVLDVLNGSMDDGANVRQWDKNGTGAQTWDVEIADGGNVIFLNRHSRMALNLTGSSNGANVNQAKEDGSLNQDWHLTPTAVNGWVTSGGGYYYYDEYGNRTQWSYVAYRAWEKVKNIGSTSRYIFAIDNSNCHTVVFSGSKGNWKPVFDWVCGVGNDKLGRTFRGITYVTNNRGYRMGNDPDYFYWTSFKDNVLGGQRFHSIAYYRPNGTSIKNEHSAVFDGRLGLKITHGCVRLPLENAKWIYYNAPAGTTVVSYD</sequence>
<keyword evidence="2" id="KW-0808">Transferase</keyword>
<feature type="active site" description="Nucleophile" evidence="6">
    <location>
        <position position="888"/>
    </location>
</feature>
<feature type="chain" id="PRO_5026652471" evidence="8">
    <location>
        <begin position="38"/>
        <end position="913"/>
    </location>
</feature>
<dbReference type="CDD" id="cd16913">
    <property type="entry name" value="YkuD_like"/>
    <property type="match status" value="1"/>
</dbReference>
<dbReference type="GO" id="GO:0009252">
    <property type="term" value="P:peptidoglycan biosynthetic process"/>
    <property type="evidence" value="ECO:0007669"/>
    <property type="project" value="UniProtKB-UniPathway"/>
</dbReference>
<evidence type="ECO:0000256" key="7">
    <source>
        <dbReference type="SAM" id="MobiDB-lite"/>
    </source>
</evidence>
<dbReference type="Pfam" id="PF03734">
    <property type="entry name" value="YkuD"/>
    <property type="match status" value="1"/>
</dbReference>
<dbReference type="InterPro" id="IPR000772">
    <property type="entry name" value="Ricin_B_lectin"/>
</dbReference>
<dbReference type="InterPro" id="IPR038063">
    <property type="entry name" value="Transpep_catalytic_dom"/>
</dbReference>
<dbReference type="SUPFAM" id="SSF50370">
    <property type="entry name" value="Ricin B-like lectins"/>
    <property type="match status" value="4"/>
</dbReference>
<dbReference type="Gene3D" id="2.40.440.10">
    <property type="entry name" value="L,D-transpeptidase catalytic domain-like"/>
    <property type="match status" value="1"/>
</dbReference>
<evidence type="ECO:0000313" key="11">
    <source>
        <dbReference type="Proteomes" id="UP000434342"/>
    </source>
</evidence>
<feature type="compositionally biased region" description="Polar residues" evidence="7">
    <location>
        <begin position="53"/>
        <end position="95"/>
    </location>
</feature>
<evidence type="ECO:0000259" key="9">
    <source>
        <dbReference type="PROSITE" id="PS52029"/>
    </source>
</evidence>
<keyword evidence="8" id="KW-0732">Signal</keyword>
<evidence type="ECO:0000256" key="3">
    <source>
        <dbReference type="ARBA" id="ARBA00022960"/>
    </source>
</evidence>
<dbReference type="PROSITE" id="PS50231">
    <property type="entry name" value="RICIN_B_LECTIN"/>
    <property type="match status" value="3"/>
</dbReference>